<evidence type="ECO:0000313" key="12">
    <source>
        <dbReference type="EMBL" id="KAL0871096.1"/>
    </source>
</evidence>
<organism evidence="11 14">
    <name type="scientific">Loxostege sticticalis</name>
    <name type="common">Beet webworm moth</name>
    <dbReference type="NCBI Taxonomy" id="481309"/>
    <lineage>
        <taxon>Eukaryota</taxon>
        <taxon>Metazoa</taxon>
        <taxon>Ecdysozoa</taxon>
        <taxon>Arthropoda</taxon>
        <taxon>Hexapoda</taxon>
        <taxon>Insecta</taxon>
        <taxon>Pterygota</taxon>
        <taxon>Neoptera</taxon>
        <taxon>Endopterygota</taxon>
        <taxon>Lepidoptera</taxon>
        <taxon>Glossata</taxon>
        <taxon>Ditrysia</taxon>
        <taxon>Pyraloidea</taxon>
        <taxon>Crambidae</taxon>
        <taxon>Pyraustinae</taxon>
        <taxon>Loxostege</taxon>
    </lineage>
</organism>
<evidence type="ECO:0000313" key="13">
    <source>
        <dbReference type="Proteomes" id="UP001549920"/>
    </source>
</evidence>
<evidence type="ECO:0000256" key="7">
    <source>
        <dbReference type="ARBA" id="ARBA00023180"/>
    </source>
</evidence>
<dbReference type="PANTHER" id="PTHR33562">
    <property type="entry name" value="ATILLA, ISOFORM B-RELATED-RELATED"/>
    <property type="match status" value="1"/>
</dbReference>
<reference evidence="13 14" key="1">
    <citation type="submission" date="2024-06" db="EMBL/GenBank/DDBJ databases">
        <title>A chromosome-level genome assembly of beet webworm, Loxostege sticticalis.</title>
        <authorList>
            <person name="Zhang Y."/>
        </authorList>
    </citation>
    <scope>NUCLEOTIDE SEQUENCE [LARGE SCALE GENOMIC DNA]</scope>
    <source>
        <strain evidence="12">AQ026</strain>
        <strain evidence="11">AQ028</strain>
        <tissue evidence="11">Male pupae</tissue>
        <tissue evidence="12">Whole body</tissue>
    </source>
</reference>
<evidence type="ECO:0000256" key="10">
    <source>
        <dbReference type="SAM" id="SignalP"/>
    </source>
</evidence>
<dbReference type="Pfam" id="PF17064">
    <property type="entry name" value="QVR"/>
    <property type="match status" value="1"/>
</dbReference>
<keyword evidence="2" id="KW-0336">GPI-anchor</keyword>
<comment type="subcellular location">
    <subcellularLocation>
        <location evidence="1">Membrane</location>
        <topology evidence="1">Lipid-anchor</topology>
        <topology evidence="1">GPI-anchor</topology>
    </subcellularLocation>
</comment>
<keyword evidence="4 10" id="KW-0732">Signal</keyword>
<dbReference type="InterPro" id="IPR031424">
    <property type="entry name" value="QVR-like"/>
</dbReference>
<name>A0ABD0STG8_LOXSC</name>
<keyword evidence="6 9" id="KW-0472">Membrane</keyword>
<evidence type="ECO:0000256" key="4">
    <source>
        <dbReference type="ARBA" id="ARBA00022729"/>
    </source>
</evidence>
<evidence type="ECO:0000256" key="6">
    <source>
        <dbReference type="ARBA" id="ARBA00023136"/>
    </source>
</evidence>
<evidence type="ECO:0000256" key="5">
    <source>
        <dbReference type="ARBA" id="ARBA00022989"/>
    </source>
</evidence>
<evidence type="ECO:0000256" key="3">
    <source>
        <dbReference type="ARBA" id="ARBA00022692"/>
    </source>
</evidence>
<evidence type="ECO:0000256" key="9">
    <source>
        <dbReference type="SAM" id="Phobius"/>
    </source>
</evidence>
<dbReference type="Proteomes" id="UP001549921">
    <property type="component" value="Unassembled WGS sequence"/>
</dbReference>
<dbReference type="InterPro" id="IPR050975">
    <property type="entry name" value="Sleep_regulator"/>
</dbReference>
<feature type="chain" id="PRO_5044722767" description="Protein sleepless" evidence="10">
    <location>
        <begin position="22"/>
        <end position="152"/>
    </location>
</feature>
<comment type="caution">
    <text evidence="11">The sequence shown here is derived from an EMBL/GenBank/DDBJ whole genome shotgun (WGS) entry which is preliminary data.</text>
</comment>
<evidence type="ECO:0000313" key="14">
    <source>
        <dbReference type="Proteomes" id="UP001549921"/>
    </source>
</evidence>
<evidence type="ECO:0008006" key="15">
    <source>
        <dbReference type="Google" id="ProtNLM"/>
    </source>
</evidence>
<dbReference type="AlphaFoldDB" id="A0ABD0STG8"/>
<evidence type="ECO:0000256" key="8">
    <source>
        <dbReference type="ARBA" id="ARBA00023288"/>
    </source>
</evidence>
<feature type="signal peptide" evidence="10">
    <location>
        <begin position="1"/>
        <end position="21"/>
    </location>
</feature>
<sequence length="152" mass="16939">MRIMNKICVLIMLTSLPAALSVRCYQCASFQDPKGEDTCGAYKKFDRNSHVAVECNSDESHTPGSFCMKLTQQGPKGFIWDGRWRQVIRRCASVADTGVTGVCNWGVYANGVYWEECYCSSDDCNHSSFIQASLLLISSAILMAMYSYNSLL</sequence>
<feature type="transmembrane region" description="Helical" evidence="9">
    <location>
        <begin position="129"/>
        <end position="148"/>
    </location>
</feature>
<evidence type="ECO:0000313" key="11">
    <source>
        <dbReference type="EMBL" id="KAL0821671.1"/>
    </source>
</evidence>
<dbReference type="Proteomes" id="UP001549920">
    <property type="component" value="Unassembled WGS sequence"/>
</dbReference>
<evidence type="ECO:0000256" key="1">
    <source>
        <dbReference type="ARBA" id="ARBA00004589"/>
    </source>
</evidence>
<keyword evidence="3 9" id="KW-0812">Transmembrane</keyword>
<gene>
    <name evidence="12" type="ORF">ABMA27_004900</name>
    <name evidence="11" type="ORF">ABMA28_005111</name>
</gene>
<keyword evidence="8" id="KW-0449">Lipoprotein</keyword>
<dbReference type="EMBL" id="JBEUOH010000017">
    <property type="protein sequence ID" value="KAL0871096.1"/>
    <property type="molecule type" value="Genomic_DNA"/>
</dbReference>
<accession>A0ABD0STG8</accession>
<keyword evidence="5 9" id="KW-1133">Transmembrane helix</keyword>
<dbReference type="GO" id="GO:0098552">
    <property type="term" value="C:side of membrane"/>
    <property type="evidence" value="ECO:0007669"/>
    <property type="project" value="UniProtKB-KW"/>
</dbReference>
<protein>
    <recommendedName>
        <fullName evidence="15">Protein sleepless</fullName>
    </recommendedName>
</protein>
<dbReference type="EMBL" id="JBEDNZ010000017">
    <property type="protein sequence ID" value="KAL0821671.1"/>
    <property type="molecule type" value="Genomic_DNA"/>
</dbReference>
<keyword evidence="7" id="KW-0325">Glycoprotein</keyword>
<proteinExistence type="predicted"/>
<keyword evidence="13" id="KW-1185">Reference proteome</keyword>
<dbReference type="PANTHER" id="PTHR33562:SF27">
    <property type="entry name" value="PROTEIN QUIVER"/>
    <property type="match status" value="1"/>
</dbReference>
<evidence type="ECO:0000256" key="2">
    <source>
        <dbReference type="ARBA" id="ARBA00022622"/>
    </source>
</evidence>